<dbReference type="PANTHER" id="PTHR43737">
    <property type="entry name" value="BLL7424 PROTEIN"/>
    <property type="match status" value="1"/>
</dbReference>
<dbReference type="Pfam" id="PF08811">
    <property type="entry name" value="DUF1800"/>
    <property type="match status" value="1"/>
</dbReference>
<dbReference type="EMBL" id="QUQO01000001">
    <property type="protein sequence ID" value="RFB04507.1"/>
    <property type="molecule type" value="Genomic_DNA"/>
</dbReference>
<reference evidence="1 2" key="1">
    <citation type="submission" date="2018-08" db="EMBL/GenBank/DDBJ databases">
        <title>Parvularcula sp. SM1705, isolated from surface water of the South Sea China.</title>
        <authorList>
            <person name="Sun L."/>
        </authorList>
    </citation>
    <scope>NUCLEOTIDE SEQUENCE [LARGE SCALE GENOMIC DNA]</scope>
    <source>
        <strain evidence="1 2">SM1705</strain>
    </source>
</reference>
<protein>
    <submittedName>
        <fullName evidence="1">DUF1800 family protein</fullName>
    </submittedName>
</protein>
<sequence length="546" mass="59785">MASVFPGVDEIPADAADRIRFLHMATFGASRESAIDIFGIKAKSWRHQWINRQFNTPNTTDHAENVADIEVYFKPGLQWPSSLAGGLYHPAGSKIHTVRSLWKSFIEAEDQLRKRVTASLLSIFSLNQQFDSIGSRKNSFFSAGFANMIEANAFGNYRDILLGVSKSPAMGGYLTFAGNQKAAYDSEGNPTQLPDENYAREVLQLFSIGLFELKTNGQPKTDAEGNPIETYSQEDILNLARVFTGWNYPDGRIDVIANEPLVLDESQHSPEEKRFLGGVIPENTPGAQTLEMAIDIIFNHPNVGPFVSKQLIQRLVMSNPSPDYIEAVAAKFNNNGSGVRGDMKAVIRRILTHPEAQDSTNLPGNQVFSGGKLREPMMRLTAIARAMGTKSTEAFFPIGKHPASLQGLGQAPMMPPSIFHFFRPGYAPAGSAISDLGEVAPEFQISSGAAIPSGINFINDAIYDLELLLDTELQPMIDLAPNAVDLVDYLCLLLTGDAISASDRAAIAEVVGNISINPNDEEQDLKRRMRGALRLIAAHPNFLVQY</sequence>
<organism evidence="1 2">
    <name type="scientific">Parvularcula marina</name>
    <dbReference type="NCBI Taxonomy" id="2292771"/>
    <lineage>
        <taxon>Bacteria</taxon>
        <taxon>Pseudomonadati</taxon>
        <taxon>Pseudomonadota</taxon>
        <taxon>Alphaproteobacteria</taxon>
        <taxon>Parvularculales</taxon>
        <taxon>Parvularculaceae</taxon>
        <taxon>Parvularcula</taxon>
    </lineage>
</organism>
<dbReference type="InterPro" id="IPR014917">
    <property type="entry name" value="DUF1800"/>
</dbReference>
<dbReference type="Proteomes" id="UP000264589">
    <property type="component" value="Unassembled WGS sequence"/>
</dbReference>
<evidence type="ECO:0000313" key="1">
    <source>
        <dbReference type="EMBL" id="RFB04507.1"/>
    </source>
</evidence>
<proteinExistence type="predicted"/>
<dbReference type="RefSeq" id="WP_116391139.1">
    <property type="nucleotide sequence ID" value="NZ_QUQO01000001.1"/>
</dbReference>
<dbReference type="OrthoDB" id="9772295at2"/>
<keyword evidence="2" id="KW-1185">Reference proteome</keyword>
<accession>A0A371RGB5</accession>
<dbReference type="AlphaFoldDB" id="A0A371RGB5"/>
<comment type="caution">
    <text evidence="1">The sequence shown here is derived from an EMBL/GenBank/DDBJ whole genome shotgun (WGS) entry which is preliminary data.</text>
</comment>
<evidence type="ECO:0000313" key="2">
    <source>
        <dbReference type="Proteomes" id="UP000264589"/>
    </source>
</evidence>
<name>A0A371RGB5_9PROT</name>
<dbReference type="PANTHER" id="PTHR43737:SF1">
    <property type="entry name" value="DUF1501 DOMAIN-CONTAINING PROTEIN"/>
    <property type="match status" value="1"/>
</dbReference>
<gene>
    <name evidence="1" type="ORF">DX908_03910</name>
</gene>
<dbReference type="InParanoid" id="A0A371RGB5"/>